<comment type="caution">
    <text evidence="2">The sequence shown here is derived from an EMBL/GenBank/DDBJ whole genome shotgun (WGS) entry which is preliminary data.</text>
</comment>
<dbReference type="EMBL" id="JAPEIS010000001">
    <property type="protein sequence ID" value="KAJ8069626.1"/>
    <property type="molecule type" value="Genomic_DNA"/>
</dbReference>
<reference evidence="2" key="1">
    <citation type="submission" date="2022-11" db="EMBL/GenBank/DDBJ databases">
        <title>Genome Resource of Sclerotinia nivalis Strain SnTB1, a Plant Pathogen Isolated from American Ginseng.</title>
        <authorList>
            <person name="Fan S."/>
        </authorList>
    </citation>
    <scope>NUCLEOTIDE SEQUENCE</scope>
    <source>
        <strain evidence="2">SnTB1</strain>
    </source>
</reference>
<dbReference type="OrthoDB" id="5373857at2759"/>
<evidence type="ECO:0000256" key="1">
    <source>
        <dbReference type="SAM" id="MobiDB-lite"/>
    </source>
</evidence>
<accession>A0A9X0AVB2</accession>
<dbReference type="Proteomes" id="UP001152300">
    <property type="component" value="Unassembled WGS sequence"/>
</dbReference>
<organism evidence="2 3">
    <name type="scientific">Sclerotinia nivalis</name>
    <dbReference type="NCBI Taxonomy" id="352851"/>
    <lineage>
        <taxon>Eukaryota</taxon>
        <taxon>Fungi</taxon>
        <taxon>Dikarya</taxon>
        <taxon>Ascomycota</taxon>
        <taxon>Pezizomycotina</taxon>
        <taxon>Leotiomycetes</taxon>
        <taxon>Helotiales</taxon>
        <taxon>Sclerotiniaceae</taxon>
        <taxon>Sclerotinia</taxon>
    </lineage>
</organism>
<feature type="compositionally biased region" description="Basic and acidic residues" evidence="1">
    <location>
        <begin position="65"/>
        <end position="75"/>
    </location>
</feature>
<feature type="compositionally biased region" description="Polar residues" evidence="1">
    <location>
        <begin position="1"/>
        <end position="21"/>
    </location>
</feature>
<dbReference type="AlphaFoldDB" id="A0A9X0AVB2"/>
<keyword evidence="3" id="KW-1185">Reference proteome</keyword>
<evidence type="ECO:0000313" key="3">
    <source>
        <dbReference type="Proteomes" id="UP001152300"/>
    </source>
</evidence>
<proteinExistence type="predicted"/>
<sequence length="109" mass="11575">MPDSNANANPNSGQNQPSKIPSSIHDMLPSLKPPGVQNIENAHTRAGGSANHTPGYASTLGSQEQRGKMDEYRGVDSEGFKEGILNQRSEPSALGKAFHNVMTGTDKSK</sequence>
<feature type="region of interest" description="Disordered" evidence="1">
    <location>
        <begin position="1"/>
        <end position="75"/>
    </location>
</feature>
<name>A0A9X0AVB2_9HELO</name>
<protein>
    <submittedName>
        <fullName evidence="2">Uncharacterized protein</fullName>
    </submittedName>
</protein>
<gene>
    <name evidence="2" type="ORF">OCU04_000063</name>
</gene>
<evidence type="ECO:0000313" key="2">
    <source>
        <dbReference type="EMBL" id="KAJ8069626.1"/>
    </source>
</evidence>